<sequence>MGVMLFSLALGGCGDAGSGEASDDPGETSISTGDGDGDPTGDGDGDPTGDGDGDPAGDGDPSGDGDGDPGGVKFDIGQDIDFGEGMPVDMCKVNDDGNAVGECEAQALPDSFEPNVEWMYMGNGNETQSVVTPMVGNLTDDDDNGVIDLCDIPDVVVVAYTGLNAPAHIHVLDGATGLPHYISPTTVDFSVAPALGDIDGDGEMELVTSSNGALVALDSDGTLLWTGGQWNGSYIGGVGLADLDNDGDVEIYGDNAVYDHTGTKLWESNSPIAQYPVTTAADLDDDGDLEIILGNSAYHHDGALMWYAPSASPGFPQVADFDDDGEPEILITSPAGLSMLETDGTVVYTGLTPTGDPASGLNWHRPAAVHDMDGDLMAEYAMSSRANYTVYEADASIVWSAPVLDSSGVAAGTAFDFLGDGIAEAMYADETNMYIYDGDGQVLLQTPRSSATGTEYPVVADIDNDGSAEIVVVSNNFGQNASPMVQAIGDIEDRWIQARRIWNQHAYHVTNVREDGVIPQWETPNWETFNTFRTNAQIEGGGACIPPPPG</sequence>
<dbReference type="Pfam" id="PF13517">
    <property type="entry name" value="FG-GAP_3"/>
    <property type="match status" value="1"/>
</dbReference>
<dbReference type="InterPro" id="IPR028994">
    <property type="entry name" value="Integrin_alpha_N"/>
</dbReference>
<proteinExistence type="predicted"/>
<evidence type="ECO:0000256" key="2">
    <source>
        <dbReference type="SAM" id="MobiDB-lite"/>
    </source>
</evidence>
<keyword evidence="1" id="KW-0732">Signal</keyword>
<comment type="caution">
    <text evidence="4">The sequence shown here is derived from an EMBL/GenBank/DDBJ whole genome shotgun (WGS) entry which is preliminary data.</text>
</comment>
<dbReference type="PANTHER" id="PTHR45460">
    <property type="entry name" value="SIMILAR TO CYSTEINE PROTEINASE"/>
    <property type="match status" value="1"/>
</dbReference>
<evidence type="ECO:0000256" key="1">
    <source>
        <dbReference type="ARBA" id="ARBA00022729"/>
    </source>
</evidence>
<dbReference type="InterPro" id="IPR001480">
    <property type="entry name" value="Bulb-type_lectin_dom"/>
</dbReference>
<dbReference type="PANTHER" id="PTHR45460:SF2">
    <property type="entry name" value="ALPHA 1,3 GLUCANASE, GH71 FAMILY (EUROFUNG)"/>
    <property type="match status" value="1"/>
</dbReference>
<dbReference type="PROSITE" id="PS50927">
    <property type="entry name" value="BULB_LECTIN"/>
    <property type="match status" value="1"/>
</dbReference>
<feature type="compositionally biased region" description="Acidic residues" evidence="2">
    <location>
        <begin position="35"/>
        <end position="67"/>
    </location>
</feature>
<dbReference type="InterPro" id="IPR013517">
    <property type="entry name" value="FG-GAP"/>
</dbReference>
<feature type="domain" description="Bulb-type lectin" evidence="3">
    <location>
        <begin position="182"/>
        <end position="304"/>
    </location>
</feature>
<feature type="region of interest" description="Disordered" evidence="2">
    <location>
        <begin position="12"/>
        <end position="79"/>
    </location>
</feature>
<reference evidence="4 5" key="1">
    <citation type="submission" date="2014-12" db="EMBL/GenBank/DDBJ databases">
        <title>Genome assembly of Enhygromyxa salina DSM 15201.</title>
        <authorList>
            <person name="Sharma G."/>
            <person name="Subramanian S."/>
        </authorList>
    </citation>
    <scope>NUCLEOTIDE SEQUENCE [LARGE SCALE GENOMIC DNA]</scope>
    <source>
        <strain evidence="4 5">DSM 15201</strain>
    </source>
</reference>
<dbReference type="Gene3D" id="2.90.10.10">
    <property type="entry name" value="Bulb-type lectin domain"/>
    <property type="match status" value="1"/>
</dbReference>
<name>A0A0C2D7I6_9BACT</name>
<organism evidence="4 5">
    <name type="scientific">Enhygromyxa salina</name>
    <dbReference type="NCBI Taxonomy" id="215803"/>
    <lineage>
        <taxon>Bacteria</taxon>
        <taxon>Pseudomonadati</taxon>
        <taxon>Myxococcota</taxon>
        <taxon>Polyangia</taxon>
        <taxon>Nannocystales</taxon>
        <taxon>Nannocystaceae</taxon>
        <taxon>Enhygromyxa</taxon>
    </lineage>
</organism>
<dbReference type="Proteomes" id="UP000031599">
    <property type="component" value="Unassembled WGS sequence"/>
</dbReference>
<evidence type="ECO:0000313" key="5">
    <source>
        <dbReference type="Proteomes" id="UP000031599"/>
    </source>
</evidence>
<gene>
    <name evidence="4" type="ORF">DB30_04586</name>
</gene>
<dbReference type="InterPro" id="IPR036426">
    <property type="entry name" value="Bulb-type_lectin_dom_sf"/>
</dbReference>
<protein>
    <recommendedName>
        <fullName evidence="3">Bulb-type lectin domain-containing protein</fullName>
    </recommendedName>
</protein>
<dbReference type="AlphaFoldDB" id="A0A0C2D7I6"/>
<evidence type="ECO:0000259" key="3">
    <source>
        <dbReference type="PROSITE" id="PS50927"/>
    </source>
</evidence>
<dbReference type="EMBL" id="JMCC02000004">
    <property type="protein sequence ID" value="KIG19121.1"/>
    <property type="molecule type" value="Genomic_DNA"/>
</dbReference>
<dbReference type="SUPFAM" id="SSF69318">
    <property type="entry name" value="Integrin alpha N-terminal domain"/>
    <property type="match status" value="1"/>
</dbReference>
<evidence type="ECO:0000313" key="4">
    <source>
        <dbReference type="EMBL" id="KIG19121.1"/>
    </source>
</evidence>
<accession>A0A0C2D7I6</accession>